<protein>
    <recommendedName>
        <fullName evidence="1">Imm33-like domain-containing protein</fullName>
    </recommendedName>
</protein>
<dbReference type="OrthoDB" id="5523957at2"/>
<evidence type="ECO:0000313" key="2">
    <source>
        <dbReference type="EMBL" id="SEL80860.1"/>
    </source>
</evidence>
<dbReference type="Proteomes" id="UP000182719">
    <property type="component" value="Unassembled WGS sequence"/>
</dbReference>
<sequence length="194" mass="21086">MGLARLERNLHGVHVVLTCADGAEEQGEWVMEVLAKLPAGGLIPGRTLRFGWSSIRLDPRGGALVVTEPDFDGDPLNAWRDDVTVTLQVQGSMLETAQGVDAEPRFPRFTDTVTAVPGWEKSERVALARALEPEAGDSGWLIMPPGALSTVPPEQFPVFELLRRRSELLSAMALPGGWVVEFEEDEILGYGKPG</sequence>
<name>A0A1H7T7L2_STIAU</name>
<dbReference type="Pfam" id="PF24719">
    <property type="entry name" value="Imm33-like"/>
    <property type="match status" value="1"/>
</dbReference>
<feature type="domain" description="Imm33-like" evidence="1">
    <location>
        <begin position="96"/>
        <end position="186"/>
    </location>
</feature>
<gene>
    <name evidence="2" type="ORF">SAMN05444354_108307</name>
</gene>
<organism evidence="2 3">
    <name type="scientific">Stigmatella aurantiaca</name>
    <dbReference type="NCBI Taxonomy" id="41"/>
    <lineage>
        <taxon>Bacteria</taxon>
        <taxon>Pseudomonadati</taxon>
        <taxon>Myxococcota</taxon>
        <taxon>Myxococcia</taxon>
        <taxon>Myxococcales</taxon>
        <taxon>Cystobacterineae</taxon>
        <taxon>Archangiaceae</taxon>
        <taxon>Stigmatella</taxon>
    </lineage>
</organism>
<keyword evidence="3" id="KW-1185">Reference proteome</keyword>
<dbReference type="InterPro" id="IPR056509">
    <property type="entry name" value="Imm33-like"/>
</dbReference>
<reference evidence="3" key="1">
    <citation type="submission" date="2016-10" db="EMBL/GenBank/DDBJ databases">
        <authorList>
            <person name="Varghese N."/>
            <person name="Submissions S."/>
        </authorList>
    </citation>
    <scope>NUCLEOTIDE SEQUENCE [LARGE SCALE GENOMIC DNA]</scope>
    <source>
        <strain evidence="3">DSM 17044</strain>
    </source>
</reference>
<proteinExistence type="predicted"/>
<evidence type="ECO:0000313" key="3">
    <source>
        <dbReference type="Proteomes" id="UP000182719"/>
    </source>
</evidence>
<accession>A0A1H7T7L2</accession>
<dbReference type="EMBL" id="FOAP01000008">
    <property type="protein sequence ID" value="SEL80860.1"/>
    <property type="molecule type" value="Genomic_DNA"/>
</dbReference>
<evidence type="ECO:0000259" key="1">
    <source>
        <dbReference type="Pfam" id="PF24719"/>
    </source>
</evidence>
<dbReference type="AlphaFoldDB" id="A0A1H7T7L2"/>